<evidence type="ECO:0000256" key="8">
    <source>
        <dbReference type="ARBA" id="ARBA00023316"/>
    </source>
</evidence>
<gene>
    <name evidence="12" type="primary">Mo02499</name>
    <name evidence="12" type="ORF">E5Q_02499</name>
</gene>
<dbReference type="HOGENOM" id="CLU_010811_4_3_1"/>
<evidence type="ECO:0000256" key="4">
    <source>
        <dbReference type="ARBA" id="ARBA00022968"/>
    </source>
</evidence>
<accession>G7DZ32</accession>
<dbReference type="InterPro" id="IPR000757">
    <property type="entry name" value="Beta-glucanase-like"/>
</dbReference>
<dbReference type="Pfam" id="PF03935">
    <property type="entry name" value="SKN1_KRE6_Sbg1"/>
    <property type="match status" value="1"/>
</dbReference>
<comment type="caution">
    <text evidence="12">The sequence shown here is derived from an EMBL/GenBank/DDBJ whole genome shotgun (WGS) entry which is preliminary data.</text>
</comment>
<keyword evidence="13" id="KW-1185">Reference proteome</keyword>
<dbReference type="eggNOG" id="ENOG502QR13">
    <property type="taxonomic scope" value="Eukaryota"/>
</dbReference>
<evidence type="ECO:0000256" key="7">
    <source>
        <dbReference type="ARBA" id="ARBA00023180"/>
    </source>
</evidence>
<sequence length="631" mass="68607">MPLRSQQQGLPAPLTPQQQNNSQLSPLNPRYAPSEQSPSSRGHDSASSSNHGTTAGVVTGQIGSGFGPYSYNPNPTGKYGEPKVAQSASGHSSNSEHNHSSQQHTSDKYGYGNSAKQGLLWTAKDAEMDDQLHDPNDVRNDRSWTIYSRRGWLNMTALLLLTLGLIALFGGFPIISYYTRHHQTTLGAWNLGGVNATGQVPMIPNLPSLIDAHTPQAARTRKGFDGNNYNLVFSDEFEVDGRTFWPGDDPFWEAVDLHYWPTGDYEWYDPDAVTTAGGYLQITMTQQSIHDLAFRSGMIQSWNKFCFTGGYIEVSISLPGSSTVPGFWPGAWTMANLARAGYGATSDGTWPYSYNSCDIGTLPNQTNVAGTGPAAALDDGYGGALSYQPGQRLSACTCKGDDHPGPNTATGRGSPEIDILEAQVGPRNGALQGGVSQSAQICPYDDQYDWDQTNPASQIYNTANTFFNTYQGGVYQEACSAVTMINPDAYGGQAFESYGFEYQPGPAGHITWSVAETETWTLNSAAIGPNAATQVSQRLISAEPMYIILNLGMSQSFQVVDFTHLKFPSTMYIDYVRVYQREGQENIGCSPDSMPTAKYIQDHLNAYTDNNLTTWEGAGYTFPRNSLKAGC</sequence>
<dbReference type="GO" id="GO:0006078">
    <property type="term" value="P:(1-&gt;6)-beta-D-glucan biosynthetic process"/>
    <property type="evidence" value="ECO:0007669"/>
    <property type="project" value="TreeGrafter"/>
</dbReference>
<dbReference type="Gene3D" id="2.60.120.200">
    <property type="match status" value="2"/>
</dbReference>
<feature type="region of interest" description="Disordered" evidence="9">
    <location>
        <begin position="1"/>
        <end position="109"/>
    </location>
</feature>
<keyword evidence="6 10" id="KW-0472">Membrane</keyword>
<evidence type="ECO:0000256" key="3">
    <source>
        <dbReference type="ARBA" id="ARBA00022692"/>
    </source>
</evidence>
<evidence type="ECO:0000313" key="12">
    <source>
        <dbReference type="EMBL" id="GAA95842.1"/>
    </source>
</evidence>
<dbReference type="CDD" id="cd02180">
    <property type="entry name" value="GH16_fungal_KRE6_glucanase"/>
    <property type="match status" value="1"/>
</dbReference>
<dbReference type="STRING" id="764103.G7DZ32"/>
<evidence type="ECO:0000256" key="5">
    <source>
        <dbReference type="ARBA" id="ARBA00022989"/>
    </source>
</evidence>
<keyword evidence="7" id="KW-0325">Glycoprotein</keyword>
<evidence type="ECO:0000256" key="1">
    <source>
        <dbReference type="ARBA" id="ARBA00004606"/>
    </source>
</evidence>
<evidence type="ECO:0000256" key="10">
    <source>
        <dbReference type="SAM" id="Phobius"/>
    </source>
</evidence>
<evidence type="ECO:0000256" key="2">
    <source>
        <dbReference type="ARBA" id="ARBA00010962"/>
    </source>
</evidence>
<evidence type="ECO:0000313" key="13">
    <source>
        <dbReference type="Proteomes" id="UP000009131"/>
    </source>
</evidence>
<reference evidence="12 13" key="1">
    <citation type="journal article" date="2011" name="J. Gen. Appl. Microbiol.">
        <title>Draft genome sequencing of the enigmatic basidiomycete Mixia osmundae.</title>
        <authorList>
            <person name="Nishida H."/>
            <person name="Nagatsuka Y."/>
            <person name="Sugiyama J."/>
        </authorList>
    </citation>
    <scope>NUCLEOTIDE SEQUENCE [LARGE SCALE GENOMIC DNA]</scope>
    <source>
        <strain evidence="13">CBS 9802 / IAM 14324 / JCM 22182 / KY 12970</strain>
    </source>
</reference>
<protein>
    <recommendedName>
        <fullName evidence="11">GH16 domain-containing protein</fullName>
    </recommendedName>
</protein>
<organism evidence="12 13">
    <name type="scientific">Mixia osmundae (strain CBS 9802 / IAM 14324 / JCM 22182 / KY 12970)</name>
    <dbReference type="NCBI Taxonomy" id="764103"/>
    <lineage>
        <taxon>Eukaryota</taxon>
        <taxon>Fungi</taxon>
        <taxon>Dikarya</taxon>
        <taxon>Basidiomycota</taxon>
        <taxon>Pucciniomycotina</taxon>
        <taxon>Mixiomycetes</taxon>
        <taxon>Mixiales</taxon>
        <taxon>Mixiaceae</taxon>
        <taxon>Mixia</taxon>
    </lineage>
</organism>
<dbReference type="EMBL" id="BABT02000067">
    <property type="protein sequence ID" value="GAA95842.1"/>
    <property type="molecule type" value="Genomic_DNA"/>
</dbReference>
<name>G7DZ32_MIXOS</name>
<keyword evidence="3 10" id="KW-0812">Transmembrane</keyword>
<dbReference type="RefSeq" id="XP_014566750.1">
    <property type="nucleotide sequence ID" value="XM_014711264.1"/>
</dbReference>
<dbReference type="SUPFAM" id="SSF49899">
    <property type="entry name" value="Concanavalin A-like lectins/glucanases"/>
    <property type="match status" value="1"/>
</dbReference>
<proteinExistence type="inferred from homology"/>
<keyword evidence="4" id="KW-0735">Signal-anchor</keyword>
<dbReference type="FunFam" id="2.60.120.200:FF:000140">
    <property type="entry name" value="Beta-glucan synthesis-associated protein"/>
    <property type="match status" value="1"/>
</dbReference>
<dbReference type="OMA" id="PYNYQYE"/>
<dbReference type="InParanoid" id="G7DZ32"/>
<dbReference type="GO" id="GO:0005789">
    <property type="term" value="C:endoplasmic reticulum membrane"/>
    <property type="evidence" value="ECO:0007669"/>
    <property type="project" value="TreeGrafter"/>
</dbReference>
<dbReference type="FunCoup" id="G7DZ32">
    <property type="interactions" value="46"/>
</dbReference>
<evidence type="ECO:0000256" key="9">
    <source>
        <dbReference type="SAM" id="MobiDB-lite"/>
    </source>
</evidence>
<feature type="compositionally biased region" description="Low complexity" evidence="9">
    <location>
        <begin position="15"/>
        <end position="29"/>
    </location>
</feature>
<dbReference type="Proteomes" id="UP000009131">
    <property type="component" value="Unassembled WGS sequence"/>
</dbReference>
<feature type="compositionally biased region" description="Polar residues" evidence="9">
    <location>
        <begin position="34"/>
        <end position="53"/>
    </location>
</feature>
<dbReference type="OrthoDB" id="412647at2759"/>
<dbReference type="GO" id="GO:0005886">
    <property type="term" value="C:plasma membrane"/>
    <property type="evidence" value="ECO:0007669"/>
    <property type="project" value="TreeGrafter"/>
</dbReference>
<evidence type="ECO:0000256" key="6">
    <source>
        <dbReference type="ARBA" id="ARBA00023136"/>
    </source>
</evidence>
<feature type="transmembrane region" description="Helical" evidence="10">
    <location>
        <begin position="152"/>
        <end position="175"/>
    </location>
</feature>
<reference evidence="12 13" key="2">
    <citation type="journal article" date="2012" name="Open Biol.">
        <title>Characteristics of nucleosomes and linker DNA regions on the genome of the basidiomycete Mixia osmundae revealed by mono- and dinucleosome mapping.</title>
        <authorList>
            <person name="Nishida H."/>
            <person name="Kondo S."/>
            <person name="Matsumoto T."/>
            <person name="Suzuki Y."/>
            <person name="Yoshikawa H."/>
            <person name="Taylor T.D."/>
            <person name="Sugiyama J."/>
        </authorList>
    </citation>
    <scope>NUCLEOTIDE SEQUENCE [LARGE SCALE GENOMIC DNA]</scope>
    <source>
        <strain evidence="13">CBS 9802 / IAM 14324 / JCM 22182 / KY 12970</strain>
    </source>
</reference>
<dbReference type="PROSITE" id="PS51762">
    <property type="entry name" value="GH16_2"/>
    <property type="match status" value="1"/>
</dbReference>
<keyword evidence="5 10" id="KW-1133">Transmembrane helix</keyword>
<dbReference type="PANTHER" id="PTHR31361:SF15">
    <property type="entry name" value="GH16 DOMAIN-CONTAINING PROTEIN"/>
    <property type="match status" value="1"/>
</dbReference>
<dbReference type="PANTHER" id="PTHR31361">
    <property type="entry name" value="BETA-GLUCAN SYNTHESIS-ASSOCIATED PROTEIN KRE6-RELATED"/>
    <property type="match status" value="1"/>
</dbReference>
<dbReference type="InterPro" id="IPR013320">
    <property type="entry name" value="ConA-like_dom_sf"/>
</dbReference>
<dbReference type="FunFam" id="2.60.120.200:FF:000135">
    <property type="entry name" value="Related to KRE6-glucan synthase subunit"/>
    <property type="match status" value="1"/>
</dbReference>
<dbReference type="AlphaFoldDB" id="G7DZ32"/>
<comment type="subcellular location">
    <subcellularLocation>
        <location evidence="1">Membrane</location>
        <topology evidence="1">Single-pass type II membrane protein</topology>
    </subcellularLocation>
</comment>
<dbReference type="GO" id="GO:0031505">
    <property type="term" value="P:fungal-type cell wall organization"/>
    <property type="evidence" value="ECO:0007669"/>
    <property type="project" value="TreeGrafter"/>
</dbReference>
<feature type="domain" description="GH16" evidence="11">
    <location>
        <begin position="222"/>
        <end position="584"/>
    </location>
</feature>
<dbReference type="GO" id="GO:0015926">
    <property type="term" value="F:glucosidase activity"/>
    <property type="evidence" value="ECO:0007669"/>
    <property type="project" value="TreeGrafter"/>
</dbReference>
<comment type="similarity">
    <text evidence="2">Belongs to the SKN1/KRE6 family.</text>
</comment>
<dbReference type="InterPro" id="IPR005629">
    <property type="entry name" value="Skn1/Kre6/Sbg1"/>
</dbReference>
<keyword evidence="8" id="KW-0961">Cell wall biogenesis/degradation</keyword>
<evidence type="ECO:0000259" key="11">
    <source>
        <dbReference type="PROSITE" id="PS51762"/>
    </source>
</evidence>